<sequence length="166" mass="18497">MQSAASSVPEYLDSLPEDRRALIDAVRAVILENLDAGYREAMQYGMIGYAVPHSVFPAGYHCDPAQPLPFAALASQKNHVSLYLMGLYVGCTDDKETEEVLWFRQAWADAGKKKLDMGKSCVRFKKLDDIALDVIGQAIRRMPTSRYIERYLAVLAAGSRRPARKA</sequence>
<comment type="caution">
    <text evidence="2">The sequence shown here is derived from an EMBL/GenBank/DDBJ whole genome shotgun (WGS) entry which is preliminary data.</text>
</comment>
<dbReference type="InterPro" id="IPR014922">
    <property type="entry name" value="YdhG-like"/>
</dbReference>
<dbReference type="Gene3D" id="3.90.1150.200">
    <property type="match status" value="1"/>
</dbReference>
<dbReference type="EMBL" id="JAFBIL020000003">
    <property type="protein sequence ID" value="MBZ2207470.1"/>
    <property type="molecule type" value="Genomic_DNA"/>
</dbReference>
<dbReference type="RefSeq" id="WP_223467958.1">
    <property type="nucleotide sequence ID" value="NZ_JAFBIL020000003.1"/>
</dbReference>
<dbReference type="SUPFAM" id="SSF159888">
    <property type="entry name" value="YdhG-like"/>
    <property type="match status" value="1"/>
</dbReference>
<dbReference type="Proteomes" id="UP000809349">
    <property type="component" value="Unassembled WGS sequence"/>
</dbReference>
<keyword evidence="3" id="KW-1185">Reference proteome</keyword>
<dbReference type="Pfam" id="PF08818">
    <property type="entry name" value="DUF1801"/>
    <property type="match status" value="1"/>
</dbReference>
<name>A0ABS7SNT5_9BURK</name>
<reference evidence="2 3" key="2">
    <citation type="submission" date="2021-08" db="EMBL/GenBank/DDBJ databases">
        <title>Massilia sp. R798.</title>
        <authorList>
            <person name="Baek J.H."/>
            <person name="Jung H.S."/>
            <person name="Kim K.R."/>
            <person name="Jeon C.O."/>
        </authorList>
    </citation>
    <scope>NUCLEOTIDE SEQUENCE [LARGE SCALE GENOMIC DNA]</scope>
    <source>
        <strain evidence="2 3">R798</strain>
    </source>
</reference>
<protein>
    <submittedName>
        <fullName evidence="2">DUF1801 domain-containing protein</fullName>
    </submittedName>
</protein>
<gene>
    <name evidence="2" type="ORF">I4X03_009385</name>
</gene>
<evidence type="ECO:0000313" key="3">
    <source>
        <dbReference type="Proteomes" id="UP000809349"/>
    </source>
</evidence>
<proteinExistence type="predicted"/>
<organism evidence="2 3">
    <name type="scientific">Massilia soli</name>
    <dbReference type="NCBI Taxonomy" id="2792854"/>
    <lineage>
        <taxon>Bacteria</taxon>
        <taxon>Pseudomonadati</taxon>
        <taxon>Pseudomonadota</taxon>
        <taxon>Betaproteobacteria</taxon>
        <taxon>Burkholderiales</taxon>
        <taxon>Oxalobacteraceae</taxon>
        <taxon>Telluria group</taxon>
        <taxon>Massilia</taxon>
    </lineage>
</organism>
<reference evidence="2 3" key="1">
    <citation type="submission" date="2021-01" db="EMBL/GenBank/DDBJ databases">
        <authorList>
            <person name="Ruan W."/>
            <person name="Khan S.A."/>
            <person name="Jeon C.O."/>
        </authorList>
    </citation>
    <scope>NUCLEOTIDE SEQUENCE [LARGE SCALE GENOMIC DNA]</scope>
    <source>
        <strain evidence="2 3">R798</strain>
    </source>
</reference>
<evidence type="ECO:0000259" key="1">
    <source>
        <dbReference type="Pfam" id="PF08818"/>
    </source>
</evidence>
<evidence type="ECO:0000313" key="2">
    <source>
        <dbReference type="EMBL" id="MBZ2207470.1"/>
    </source>
</evidence>
<feature type="domain" description="YdhG-like" evidence="1">
    <location>
        <begin position="19"/>
        <end position="141"/>
    </location>
</feature>
<accession>A0ABS7SNT5</accession>